<dbReference type="EMBL" id="LLXI01001890">
    <property type="protein sequence ID" value="PKY55570.1"/>
    <property type="molecule type" value="Genomic_DNA"/>
</dbReference>
<proteinExistence type="predicted"/>
<dbReference type="Proteomes" id="UP000234323">
    <property type="component" value="Unassembled WGS sequence"/>
</dbReference>
<sequence>MAPPETPSVDSHLSSPQFLTSSQVKLNHIMSPSNSIDLQSLTSLYQKAKDDFLLRKYDSAHSLCSAAISKLTNFSPISSSPSAKILQTKIWILYINLIAAVFAEKPPIITKDLEIKRLLERSAEKVVSDVWLKVINEGYGEETGEVPGEVVVACILFCLNQQQAPNGRNIIEEWLNALSDELILHLERISSKGVTDDPILKSYEKVVELYVLQVLPKLRDWDLASKFLADNEVINNERKKVYEHTLLKLKEKSNKPTPPKLIKLKKDKLKKEDANGHHVNGFFTTRTENAHINGLGIFANNNQKYVNNGTSSFSSNMMIRNNKQFNRSLHPGTRTTAITTNSRNIVDNRQIPSPTSSAVNRIVSTSSTTSFNRMVEYFMLYLQRMMSKMSIPGIFFFIMILFMFSNRTNIKEKLRNEFYKWLVRSWQTLKAGTTITYI</sequence>
<dbReference type="VEuPathDB" id="FungiDB:RhiirFUN_022018"/>
<evidence type="ECO:0000256" key="1">
    <source>
        <dbReference type="SAM" id="Phobius"/>
    </source>
</evidence>
<keyword evidence="1" id="KW-0812">Transmembrane</keyword>
<accession>A0A2I1H9N5</accession>
<evidence type="ECO:0000313" key="2">
    <source>
        <dbReference type="EMBL" id="PKY55570.1"/>
    </source>
</evidence>
<dbReference type="VEuPathDB" id="FungiDB:FUN_010163"/>
<comment type="caution">
    <text evidence="2">The sequence shown here is derived from an EMBL/GenBank/DDBJ whole genome shotgun (WGS) entry which is preliminary data.</text>
</comment>
<feature type="transmembrane region" description="Helical" evidence="1">
    <location>
        <begin position="389"/>
        <end position="405"/>
    </location>
</feature>
<organism evidence="2 3">
    <name type="scientific">Rhizophagus irregularis</name>
    <dbReference type="NCBI Taxonomy" id="588596"/>
    <lineage>
        <taxon>Eukaryota</taxon>
        <taxon>Fungi</taxon>
        <taxon>Fungi incertae sedis</taxon>
        <taxon>Mucoromycota</taxon>
        <taxon>Glomeromycotina</taxon>
        <taxon>Glomeromycetes</taxon>
        <taxon>Glomerales</taxon>
        <taxon>Glomeraceae</taxon>
        <taxon>Rhizophagus</taxon>
    </lineage>
</organism>
<keyword evidence="1" id="KW-1133">Transmembrane helix</keyword>
<reference evidence="2 3" key="1">
    <citation type="submission" date="2015-10" db="EMBL/GenBank/DDBJ databases">
        <title>Genome analyses suggest a sexual origin of heterokaryosis in a supposedly ancient asexual fungus.</title>
        <authorList>
            <person name="Ropars J."/>
            <person name="Sedzielewska K."/>
            <person name="Noel J."/>
            <person name="Charron P."/>
            <person name="Farinelli L."/>
            <person name="Marton T."/>
            <person name="Kruger M."/>
            <person name="Pelin A."/>
            <person name="Brachmann A."/>
            <person name="Corradi N."/>
        </authorList>
    </citation>
    <scope>NUCLEOTIDE SEQUENCE [LARGE SCALE GENOMIC DNA]</scope>
    <source>
        <strain evidence="2 3">A4</strain>
    </source>
</reference>
<dbReference type="VEuPathDB" id="FungiDB:RhiirA1_79585"/>
<name>A0A2I1H9N5_9GLOM</name>
<keyword evidence="1" id="KW-0472">Membrane</keyword>
<evidence type="ECO:0000313" key="3">
    <source>
        <dbReference type="Proteomes" id="UP000234323"/>
    </source>
</evidence>
<gene>
    <name evidence="2" type="ORF">RhiirA4_427614</name>
</gene>
<keyword evidence="3" id="KW-1185">Reference proteome</keyword>
<evidence type="ECO:0008006" key="4">
    <source>
        <dbReference type="Google" id="ProtNLM"/>
    </source>
</evidence>
<dbReference type="AlphaFoldDB" id="A0A2I1H9N5"/>
<protein>
    <recommendedName>
        <fullName evidence="4">Peroxin 26</fullName>
    </recommendedName>
</protein>